<organism evidence="4 5">
    <name type="scientific">Daucus carota subsp. sativus</name>
    <name type="common">Carrot</name>
    <dbReference type="NCBI Taxonomy" id="79200"/>
    <lineage>
        <taxon>Eukaryota</taxon>
        <taxon>Viridiplantae</taxon>
        <taxon>Streptophyta</taxon>
        <taxon>Embryophyta</taxon>
        <taxon>Tracheophyta</taxon>
        <taxon>Spermatophyta</taxon>
        <taxon>Magnoliopsida</taxon>
        <taxon>eudicotyledons</taxon>
        <taxon>Gunneridae</taxon>
        <taxon>Pentapetalae</taxon>
        <taxon>asterids</taxon>
        <taxon>campanulids</taxon>
        <taxon>Apiales</taxon>
        <taxon>Apiaceae</taxon>
        <taxon>Apioideae</taxon>
        <taxon>Scandiceae</taxon>
        <taxon>Daucinae</taxon>
        <taxon>Daucus</taxon>
        <taxon>Daucus sect. Daucus</taxon>
    </lineage>
</organism>
<evidence type="ECO:0000313" key="4">
    <source>
        <dbReference type="EMBL" id="WOG81901.1"/>
    </source>
</evidence>
<evidence type="ECO:0000313" key="5">
    <source>
        <dbReference type="Proteomes" id="UP000077755"/>
    </source>
</evidence>
<gene>
    <name evidence="4" type="ORF">DCAR_0101057</name>
</gene>
<dbReference type="GO" id="GO:0003676">
    <property type="term" value="F:nucleic acid binding"/>
    <property type="evidence" value="ECO:0007669"/>
    <property type="project" value="InterPro"/>
</dbReference>
<name>A0AAF1AIX6_DAUCS</name>
<dbReference type="EMBL" id="CP093343">
    <property type="protein sequence ID" value="WOG81901.1"/>
    <property type="molecule type" value="Genomic_DNA"/>
</dbReference>
<protein>
    <recommendedName>
        <fullName evidence="3">CCHC-type domain-containing protein</fullName>
    </recommendedName>
</protein>
<evidence type="ECO:0000259" key="3">
    <source>
        <dbReference type="PROSITE" id="PS50158"/>
    </source>
</evidence>
<accession>A0AAF1AIX6</accession>
<evidence type="ECO:0000256" key="1">
    <source>
        <dbReference type="PROSITE-ProRule" id="PRU00047"/>
    </source>
</evidence>
<dbReference type="PANTHER" id="PTHR47592:SF30">
    <property type="entry name" value="CCHC-TYPE DOMAIN-CONTAINING PROTEIN"/>
    <property type="match status" value="1"/>
</dbReference>
<evidence type="ECO:0000256" key="2">
    <source>
        <dbReference type="SAM" id="MobiDB-lite"/>
    </source>
</evidence>
<dbReference type="InterPro" id="IPR021109">
    <property type="entry name" value="Peptidase_aspartic_dom_sf"/>
</dbReference>
<dbReference type="InterPro" id="IPR054722">
    <property type="entry name" value="PolX-like_BBD"/>
</dbReference>
<keyword evidence="1" id="KW-0863">Zinc-finger</keyword>
<dbReference type="Gene3D" id="2.40.70.10">
    <property type="entry name" value="Acid Proteases"/>
    <property type="match status" value="1"/>
</dbReference>
<dbReference type="PROSITE" id="PS50158">
    <property type="entry name" value="ZF_CCHC"/>
    <property type="match status" value="1"/>
</dbReference>
<dbReference type="Pfam" id="PF22936">
    <property type="entry name" value="Pol_BBD"/>
    <property type="match status" value="1"/>
</dbReference>
<feature type="domain" description="CCHC-type" evidence="3">
    <location>
        <begin position="107"/>
        <end position="122"/>
    </location>
</feature>
<keyword evidence="1" id="KW-0479">Metal-binding</keyword>
<proteinExistence type="predicted"/>
<dbReference type="InterPro" id="IPR001878">
    <property type="entry name" value="Znf_CCHC"/>
</dbReference>
<dbReference type="Pfam" id="PF14223">
    <property type="entry name" value="Retrotran_gag_2"/>
    <property type="match status" value="1"/>
</dbReference>
<reference evidence="4" key="2">
    <citation type="submission" date="2022-03" db="EMBL/GenBank/DDBJ databases">
        <title>Draft title - Genomic analysis of global carrot germplasm unveils the trajectory of domestication and the origin of high carotenoid orange carrot.</title>
        <authorList>
            <person name="Iorizzo M."/>
            <person name="Ellison S."/>
            <person name="Senalik D."/>
            <person name="Macko-Podgorni A."/>
            <person name="Grzebelus D."/>
            <person name="Bostan H."/>
            <person name="Rolling W."/>
            <person name="Curaba J."/>
            <person name="Simon P."/>
        </authorList>
    </citation>
    <scope>NUCLEOTIDE SEQUENCE</scope>
    <source>
        <tissue evidence="4">Leaf</tissue>
    </source>
</reference>
<feature type="region of interest" description="Disordered" evidence="2">
    <location>
        <begin position="71"/>
        <end position="93"/>
    </location>
</feature>
<dbReference type="Proteomes" id="UP000077755">
    <property type="component" value="Chromosome 1"/>
</dbReference>
<reference evidence="4" key="1">
    <citation type="journal article" date="2016" name="Nat. Genet.">
        <title>A high-quality carrot genome assembly provides new insights into carotenoid accumulation and asterid genome evolution.</title>
        <authorList>
            <person name="Iorizzo M."/>
            <person name="Ellison S."/>
            <person name="Senalik D."/>
            <person name="Zeng P."/>
            <person name="Satapoomin P."/>
            <person name="Huang J."/>
            <person name="Bowman M."/>
            <person name="Iovene M."/>
            <person name="Sanseverino W."/>
            <person name="Cavagnaro P."/>
            <person name="Yildiz M."/>
            <person name="Macko-Podgorni A."/>
            <person name="Moranska E."/>
            <person name="Grzebelus E."/>
            <person name="Grzebelus D."/>
            <person name="Ashrafi H."/>
            <person name="Zheng Z."/>
            <person name="Cheng S."/>
            <person name="Spooner D."/>
            <person name="Van Deynze A."/>
            <person name="Simon P."/>
        </authorList>
    </citation>
    <scope>NUCLEOTIDE SEQUENCE</scope>
    <source>
        <tissue evidence="4">Leaf</tissue>
    </source>
</reference>
<dbReference type="PANTHER" id="PTHR47592">
    <property type="entry name" value="PBF68 PROTEIN"/>
    <property type="match status" value="1"/>
</dbReference>
<keyword evidence="5" id="KW-1185">Reference proteome</keyword>
<sequence>MKICEMFQANCLLEKLPSSWQTYVHSMKHKQKDFTLQDLVSHIKIEEQNRIQTNETTLGHSSFTANLFESKDAGRTKGPKGKGPNQFHGTKTKNKNFKGRRQFKENCFTCGKFGYAAKECRQGKGPGSKTNEDKSKTQANFTEEIIAAVVSEVNLVSNISEWVVDTGATRHICSNKDMFQDYDKASDGECVFMGNSSTVSILGKGKVSLKLTSGKTIALHNVLHVPDIRRNLISGALLNKAGIKLTFESDKLVLTKNGDFMGKGFCNGGLFVLDILTDNKIATASAYIAESVTLWHARLGHVNVASVKRLK</sequence>
<dbReference type="AlphaFoldDB" id="A0AAF1AIX6"/>
<dbReference type="GO" id="GO:0008270">
    <property type="term" value="F:zinc ion binding"/>
    <property type="evidence" value="ECO:0007669"/>
    <property type="project" value="UniProtKB-KW"/>
</dbReference>
<keyword evidence="1" id="KW-0862">Zinc</keyword>